<organism evidence="3 4">
    <name type="scientific">Jutongia huaianensis</name>
    <dbReference type="NCBI Taxonomy" id="2763668"/>
    <lineage>
        <taxon>Bacteria</taxon>
        <taxon>Bacillati</taxon>
        <taxon>Bacillota</taxon>
        <taxon>Clostridia</taxon>
        <taxon>Lachnospirales</taxon>
        <taxon>Lachnospiraceae</taxon>
        <taxon>Jutongia</taxon>
    </lineage>
</organism>
<proteinExistence type="predicted"/>
<keyword evidence="4" id="KW-1185">Reference proteome</keyword>
<comment type="caution">
    <text evidence="3">The sequence shown here is derived from an EMBL/GenBank/DDBJ whole genome shotgun (WGS) entry which is preliminary data.</text>
</comment>
<dbReference type="CDD" id="cd00371">
    <property type="entry name" value="HMA"/>
    <property type="match status" value="1"/>
</dbReference>
<dbReference type="Pfam" id="PF00403">
    <property type="entry name" value="HMA"/>
    <property type="match status" value="1"/>
</dbReference>
<evidence type="ECO:0000256" key="1">
    <source>
        <dbReference type="ARBA" id="ARBA00022723"/>
    </source>
</evidence>
<dbReference type="InterPro" id="IPR017969">
    <property type="entry name" value="Heavy-metal-associated_CS"/>
</dbReference>
<reference evidence="3 4" key="1">
    <citation type="submission" date="2020-08" db="EMBL/GenBank/DDBJ databases">
        <title>Genome public.</title>
        <authorList>
            <person name="Liu C."/>
            <person name="Sun Q."/>
        </authorList>
    </citation>
    <scope>NUCLEOTIDE SEQUENCE [LARGE SCALE GENOMIC DNA]</scope>
    <source>
        <strain evidence="3 4">NSJ-37</strain>
    </source>
</reference>
<dbReference type="InterPro" id="IPR036163">
    <property type="entry name" value="HMA_dom_sf"/>
</dbReference>
<dbReference type="PROSITE" id="PS50846">
    <property type="entry name" value="HMA_2"/>
    <property type="match status" value="1"/>
</dbReference>
<sequence>MNAQTLLIVVILIIVLIPAITSTWKHMKGEGDCCGGPKEKPVKKKIDGPKLREITVHIEGMHCQNCKNRIEKHLDELDGVVAKVNLNKKTAVVSIYQVMDDSVIRDVIEGLDFTVVSMESK</sequence>
<dbReference type="PROSITE" id="PS01047">
    <property type="entry name" value="HMA_1"/>
    <property type="match status" value="1"/>
</dbReference>
<dbReference type="InterPro" id="IPR006121">
    <property type="entry name" value="HMA_dom"/>
</dbReference>
<protein>
    <submittedName>
        <fullName evidence="3">Heavy-metal-associated domain-containing protein</fullName>
    </submittedName>
</protein>
<dbReference type="RefSeq" id="WP_022465366.1">
    <property type="nucleotide sequence ID" value="NZ_JACRSX010000004.1"/>
</dbReference>
<name>A0ABR7N068_9FIRM</name>
<evidence type="ECO:0000259" key="2">
    <source>
        <dbReference type="PROSITE" id="PS50846"/>
    </source>
</evidence>
<evidence type="ECO:0000313" key="4">
    <source>
        <dbReference type="Proteomes" id="UP000606193"/>
    </source>
</evidence>
<dbReference type="Gene3D" id="3.30.70.100">
    <property type="match status" value="1"/>
</dbReference>
<accession>A0ABR7N068</accession>
<dbReference type="SUPFAM" id="SSF55008">
    <property type="entry name" value="HMA, heavy metal-associated domain"/>
    <property type="match status" value="1"/>
</dbReference>
<evidence type="ECO:0000313" key="3">
    <source>
        <dbReference type="EMBL" id="MBC8562011.1"/>
    </source>
</evidence>
<feature type="domain" description="HMA" evidence="2">
    <location>
        <begin position="52"/>
        <end position="116"/>
    </location>
</feature>
<dbReference type="Proteomes" id="UP000606193">
    <property type="component" value="Unassembled WGS sequence"/>
</dbReference>
<keyword evidence="1" id="KW-0479">Metal-binding</keyword>
<gene>
    <name evidence="3" type="ORF">H8704_05085</name>
</gene>
<dbReference type="EMBL" id="JACRSX010000004">
    <property type="protein sequence ID" value="MBC8562011.1"/>
    <property type="molecule type" value="Genomic_DNA"/>
</dbReference>